<gene>
    <name evidence="3" type="ORF">F2Q68_00037742</name>
    <name evidence="2" type="ORF">F2Q70_00033428</name>
</gene>
<name>A0A8S9FKT7_BRACR</name>
<feature type="compositionally biased region" description="Basic and acidic residues" evidence="1">
    <location>
        <begin position="68"/>
        <end position="79"/>
    </location>
</feature>
<dbReference type="OrthoDB" id="10531737at2759"/>
<protein>
    <submittedName>
        <fullName evidence="2">Uncharacterized protein</fullName>
    </submittedName>
</protein>
<comment type="caution">
    <text evidence="2">The sequence shown here is derived from an EMBL/GenBank/DDBJ whole genome shotgun (WGS) entry which is preliminary data.</text>
</comment>
<organism evidence="2">
    <name type="scientific">Brassica cretica</name>
    <name type="common">Mustard</name>
    <dbReference type="NCBI Taxonomy" id="69181"/>
    <lineage>
        <taxon>Eukaryota</taxon>
        <taxon>Viridiplantae</taxon>
        <taxon>Streptophyta</taxon>
        <taxon>Embryophyta</taxon>
        <taxon>Tracheophyta</taxon>
        <taxon>Spermatophyta</taxon>
        <taxon>Magnoliopsida</taxon>
        <taxon>eudicotyledons</taxon>
        <taxon>Gunneridae</taxon>
        <taxon>Pentapetalae</taxon>
        <taxon>rosids</taxon>
        <taxon>malvids</taxon>
        <taxon>Brassicales</taxon>
        <taxon>Brassicaceae</taxon>
        <taxon>Brassiceae</taxon>
        <taxon>Brassica</taxon>
    </lineage>
</organism>
<feature type="compositionally biased region" description="Basic residues" evidence="1">
    <location>
        <begin position="31"/>
        <end position="40"/>
    </location>
</feature>
<dbReference type="EMBL" id="QGKY02002305">
    <property type="protein sequence ID" value="KAF2534563.1"/>
    <property type="molecule type" value="Genomic_DNA"/>
</dbReference>
<proteinExistence type="predicted"/>
<sequence length="199" mass="22367">MYMFWKPGMDVFVSHVRRRRLPPFVFPNGYRRPRPSRHQSHQGEDGIVSHSSSVVERHAKRKNNNEMMDARPEKPEKRASLSPQSLDIVSPESSAITITESEKLNNEKWSDLTGSVGKCVGESGQEENLDRDLRSVSIAAVNEVERESKLFSGTSTTGEIADSVQLSRSCEQNRDYEVLQFPAANSDPFVDKGNVYAVP</sequence>
<accession>A0A8S9FKT7</accession>
<feature type="region of interest" description="Disordered" evidence="1">
    <location>
        <begin position="26"/>
        <end position="87"/>
    </location>
</feature>
<dbReference type="AlphaFoldDB" id="A0A8S9FKT7"/>
<dbReference type="Proteomes" id="UP000712281">
    <property type="component" value="Unassembled WGS sequence"/>
</dbReference>
<evidence type="ECO:0000313" key="2">
    <source>
        <dbReference type="EMBL" id="KAF2534563.1"/>
    </source>
</evidence>
<evidence type="ECO:0000256" key="1">
    <source>
        <dbReference type="SAM" id="MobiDB-lite"/>
    </source>
</evidence>
<reference evidence="2" key="1">
    <citation type="submission" date="2019-12" db="EMBL/GenBank/DDBJ databases">
        <title>Genome sequencing and annotation of Brassica cretica.</title>
        <authorList>
            <person name="Studholme D.J."/>
            <person name="Sarris P.F."/>
        </authorList>
    </citation>
    <scope>NUCLEOTIDE SEQUENCE</scope>
    <source>
        <strain evidence="3">PFS-001/15</strain>
        <strain evidence="2">PFS-102/07</strain>
        <tissue evidence="2">Leaf</tissue>
    </source>
</reference>
<dbReference type="EMBL" id="QGKW02001988">
    <property type="protein sequence ID" value="KAF2552555.1"/>
    <property type="molecule type" value="Genomic_DNA"/>
</dbReference>
<evidence type="ECO:0000313" key="3">
    <source>
        <dbReference type="EMBL" id="KAF2552555.1"/>
    </source>
</evidence>